<dbReference type="CDD" id="cd16329">
    <property type="entry name" value="LolA_like"/>
    <property type="match status" value="1"/>
</dbReference>
<dbReference type="Gene3D" id="2.50.20.10">
    <property type="entry name" value="Lipoprotein localisation LolA/LolB/LppX"/>
    <property type="match status" value="1"/>
</dbReference>
<feature type="domain" description="Uncharacterized protein TP-0789" evidence="2">
    <location>
        <begin position="63"/>
        <end position="243"/>
    </location>
</feature>
<keyword evidence="4" id="KW-1185">Reference proteome</keyword>
<dbReference type="InterPro" id="IPR033399">
    <property type="entry name" value="TP_0789-like"/>
</dbReference>
<keyword evidence="3" id="KW-0449">Lipoprotein</keyword>
<dbReference type="EMBL" id="VIWO01000010">
    <property type="protein sequence ID" value="TWF34972.1"/>
    <property type="molecule type" value="Genomic_DNA"/>
</dbReference>
<gene>
    <name evidence="3" type="ORF">FHW36_110173</name>
</gene>
<dbReference type="InterPro" id="IPR029046">
    <property type="entry name" value="LolA/LolB/LppX"/>
</dbReference>
<proteinExistence type="predicted"/>
<organism evidence="3 4">
    <name type="scientific">Chitinophaga polysaccharea</name>
    <dbReference type="NCBI Taxonomy" id="1293035"/>
    <lineage>
        <taxon>Bacteria</taxon>
        <taxon>Pseudomonadati</taxon>
        <taxon>Bacteroidota</taxon>
        <taxon>Chitinophagia</taxon>
        <taxon>Chitinophagales</taxon>
        <taxon>Chitinophagaceae</taxon>
        <taxon>Chitinophaga</taxon>
    </lineage>
</organism>
<keyword evidence="1" id="KW-0732">Signal</keyword>
<evidence type="ECO:0000256" key="1">
    <source>
        <dbReference type="ARBA" id="ARBA00022729"/>
    </source>
</evidence>
<accession>A0A561PA06</accession>
<dbReference type="OrthoDB" id="9803781at2"/>
<evidence type="ECO:0000259" key="2">
    <source>
        <dbReference type="Pfam" id="PF17131"/>
    </source>
</evidence>
<evidence type="ECO:0000313" key="4">
    <source>
        <dbReference type="Proteomes" id="UP000320811"/>
    </source>
</evidence>
<reference evidence="3 4" key="1">
    <citation type="submission" date="2019-06" db="EMBL/GenBank/DDBJ databases">
        <title>Sorghum-associated microbial communities from plants grown in Nebraska, USA.</title>
        <authorList>
            <person name="Schachtman D."/>
        </authorList>
    </citation>
    <scope>NUCLEOTIDE SEQUENCE [LARGE SCALE GENOMIC DNA]</scope>
    <source>
        <strain evidence="3 4">1209</strain>
    </source>
</reference>
<comment type="caution">
    <text evidence="3">The sequence shown here is derived from an EMBL/GenBank/DDBJ whole genome shotgun (WGS) entry which is preliminary data.</text>
</comment>
<protein>
    <submittedName>
        <fullName evidence="3">Outer membrane lipoprotein-sorting protein</fullName>
    </submittedName>
</protein>
<evidence type="ECO:0000313" key="3">
    <source>
        <dbReference type="EMBL" id="TWF34972.1"/>
    </source>
</evidence>
<dbReference type="Pfam" id="PF17131">
    <property type="entry name" value="LolA_like"/>
    <property type="match status" value="1"/>
</dbReference>
<name>A0A561PA06_9BACT</name>
<sequence>MKVGATIFFILSFLRSFAQDAREIVKKADEKMRGSTMQAEMTIKIIRPAWAREMECKIWTKGNNLAMILLTAPAKDKGIVFLKRKKEVWNWMPVLERNIKLPPSMMSQSWMGTDFTNDDLIKESSIVEDYDHAVIGDTIIQNRSCYIIRMISKPAAAIIWSKVILCIDKKDFLELHSRFYDEDGQLVNTMNSYDIKLMHDRIIPTRFEMIPADKKGQRTEMIYKSMIYNNPIDDEFFSTEKMKNLN</sequence>
<dbReference type="Proteomes" id="UP000320811">
    <property type="component" value="Unassembled WGS sequence"/>
</dbReference>
<dbReference type="SUPFAM" id="SSF89392">
    <property type="entry name" value="Prokaryotic lipoproteins and lipoprotein localization factors"/>
    <property type="match status" value="1"/>
</dbReference>
<dbReference type="AlphaFoldDB" id="A0A561PA06"/>